<protein>
    <submittedName>
        <fullName evidence="1">Uncharacterized protein</fullName>
    </submittedName>
</protein>
<dbReference type="EMBL" id="DVMR01000078">
    <property type="protein sequence ID" value="HIU44645.1"/>
    <property type="molecule type" value="Genomic_DNA"/>
</dbReference>
<gene>
    <name evidence="1" type="ORF">IAB67_10165</name>
</gene>
<reference evidence="1" key="1">
    <citation type="submission" date="2020-10" db="EMBL/GenBank/DDBJ databases">
        <authorList>
            <person name="Gilroy R."/>
        </authorList>
    </citation>
    <scope>NUCLEOTIDE SEQUENCE</scope>
    <source>
        <strain evidence="1">CHK191-8634</strain>
    </source>
</reference>
<evidence type="ECO:0000313" key="2">
    <source>
        <dbReference type="Proteomes" id="UP000824073"/>
    </source>
</evidence>
<sequence>MLDRRIPFYNTILRCDYYKYKNVALPKGFSIVNYESGYERAWAELEYAIGDFESLEEAENYFIRTAEKAVAIERRN</sequence>
<proteinExistence type="predicted"/>
<organism evidence="1 2">
    <name type="scientific">Candidatus Ventrousia excrementavium</name>
    <dbReference type="NCBI Taxonomy" id="2840961"/>
    <lineage>
        <taxon>Bacteria</taxon>
        <taxon>Bacillati</taxon>
        <taxon>Bacillota</taxon>
        <taxon>Clostridia</taxon>
        <taxon>Eubacteriales</taxon>
        <taxon>Clostridiaceae</taxon>
        <taxon>Clostridiaceae incertae sedis</taxon>
        <taxon>Candidatus Ventrousia</taxon>
    </lineage>
</organism>
<evidence type="ECO:0000313" key="1">
    <source>
        <dbReference type="EMBL" id="HIU44645.1"/>
    </source>
</evidence>
<name>A0A9D1S1T5_9CLOT</name>
<dbReference type="Proteomes" id="UP000824073">
    <property type="component" value="Unassembled WGS sequence"/>
</dbReference>
<dbReference type="AlphaFoldDB" id="A0A9D1S1T5"/>
<accession>A0A9D1S1T5</accession>
<reference evidence="1" key="2">
    <citation type="journal article" date="2021" name="PeerJ">
        <title>Extensive microbial diversity within the chicken gut microbiome revealed by metagenomics and culture.</title>
        <authorList>
            <person name="Gilroy R."/>
            <person name="Ravi A."/>
            <person name="Getino M."/>
            <person name="Pursley I."/>
            <person name="Horton D.L."/>
            <person name="Alikhan N.F."/>
            <person name="Baker D."/>
            <person name="Gharbi K."/>
            <person name="Hall N."/>
            <person name="Watson M."/>
            <person name="Adriaenssens E.M."/>
            <person name="Foster-Nyarko E."/>
            <person name="Jarju S."/>
            <person name="Secka A."/>
            <person name="Antonio M."/>
            <person name="Oren A."/>
            <person name="Chaudhuri R.R."/>
            <person name="La Ragione R."/>
            <person name="Hildebrand F."/>
            <person name="Pallen M.J."/>
        </authorList>
    </citation>
    <scope>NUCLEOTIDE SEQUENCE</scope>
    <source>
        <strain evidence="1">CHK191-8634</strain>
    </source>
</reference>
<comment type="caution">
    <text evidence="1">The sequence shown here is derived from an EMBL/GenBank/DDBJ whole genome shotgun (WGS) entry which is preliminary data.</text>
</comment>